<dbReference type="InterPro" id="IPR038577">
    <property type="entry name" value="GT10-like_C_sf"/>
</dbReference>
<dbReference type="GO" id="GO:0016020">
    <property type="term" value="C:membrane"/>
    <property type="evidence" value="ECO:0007669"/>
    <property type="project" value="InterPro"/>
</dbReference>
<keyword evidence="6" id="KW-1185">Reference proteome</keyword>
<gene>
    <name evidence="5" type="ORF">SAMN04488002_3304</name>
</gene>
<accession>A0A1I6HRP8</accession>
<evidence type="ECO:0000256" key="2">
    <source>
        <dbReference type="ARBA" id="ARBA00022676"/>
    </source>
</evidence>
<dbReference type="PANTHER" id="PTHR11929:SF194">
    <property type="entry name" value="ALPHA-(1,3)-FUCOSYLTRANSFERASE 10"/>
    <property type="match status" value="1"/>
</dbReference>
<evidence type="ECO:0000256" key="1">
    <source>
        <dbReference type="ARBA" id="ARBA00008919"/>
    </source>
</evidence>
<protein>
    <submittedName>
        <fullName evidence="5">Glycosyltransferase family 10 (Fucosyltransferase) C-term</fullName>
    </submittedName>
</protein>
<organism evidence="5 6">
    <name type="scientific">Litoreibacter janthinus</name>
    <dbReference type="NCBI Taxonomy" id="670154"/>
    <lineage>
        <taxon>Bacteria</taxon>
        <taxon>Pseudomonadati</taxon>
        <taxon>Pseudomonadota</taxon>
        <taxon>Alphaproteobacteria</taxon>
        <taxon>Rhodobacterales</taxon>
        <taxon>Roseobacteraceae</taxon>
        <taxon>Litoreibacter</taxon>
    </lineage>
</organism>
<dbReference type="Proteomes" id="UP000199658">
    <property type="component" value="Unassembled WGS sequence"/>
</dbReference>
<sequence>MSAAFAVVPYGKWPSWGIAKLSLDDLVWPLGRPDRLAHGTVAHLGPDDHLITFPRKPMFYLPWPGVRANVSVMIVEPDVVHGHHLKNAQRMRWRFEHILTKNAELLAAAPNALHYVFGFTFIDDIDSINPEKSKMTSLIASAKRDLEGHRLRHQIVDHVREAGLDVDVMGRGYKPFERKQDGLESYRYSVVIENIRESDYFTEKIVDSALCKTVPIYWGCPNIARFFNPDGMIICQSEADIRAALQQVSNDDYAARRAAIAENADRAKFYADYLRRAALTVQNGERCVYA</sequence>
<dbReference type="OrthoDB" id="9791032at2"/>
<dbReference type="PANTHER" id="PTHR11929">
    <property type="entry name" value="ALPHA- 1,3 -FUCOSYLTRANSFERASE"/>
    <property type="match status" value="1"/>
</dbReference>
<dbReference type="InterPro" id="IPR001503">
    <property type="entry name" value="Glyco_trans_10"/>
</dbReference>
<dbReference type="EMBL" id="FOYO01000001">
    <property type="protein sequence ID" value="SFR57057.1"/>
    <property type="molecule type" value="Genomic_DNA"/>
</dbReference>
<evidence type="ECO:0000313" key="5">
    <source>
        <dbReference type="EMBL" id="SFR57057.1"/>
    </source>
</evidence>
<keyword evidence="2 5" id="KW-0328">Glycosyltransferase</keyword>
<feature type="domain" description="Fucosyltransferase C-terminal" evidence="4">
    <location>
        <begin position="131"/>
        <end position="248"/>
    </location>
</feature>
<dbReference type="SUPFAM" id="SSF53756">
    <property type="entry name" value="UDP-Glycosyltransferase/glycogen phosphorylase"/>
    <property type="match status" value="1"/>
</dbReference>
<evidence type="ECO:0000256" key="3">
    <source>
        <dbReference type="ARBA" id="ARBA00022679"/>
    </source>
</evidence>
<dbReference type="InterPro" id="IPR055270">
    <property type="entry name" value="Glyco_tran_10_C"/>
</dbReference>
<name>A0A1I6HRP8_9RHOB</name>
<evidence type="ECO:0000259" key="4">
    <source>
        <dbReference type="Pfam" id="PF00852"/>
    </source>
</evidence>
<comment type="similarity">
    <text evidence="1">Belongs to the glycosyltransferase 10 family.</text>
</comment>
<dbReference type="GO" id="GO:0008417">
    <property type="term" value="F:fucosyltransferase activity"/>
    <property type="evidence" value="ECO:0007669"/>
    <property type="project" value="InterPro"/>
</dbReference>
<dbReference type="RefSeq" id="WP_090218986.1">
    <property type="nucleotide sequence ID" value="NZ_FOYO01000001.1"/>
</dbReference>
<proteinExistence type="inferred from homology"/>
<dbReference type="Pfam" id="PF00852">
    <property type="entry name" value="Glyco_transf_10"/>
    <property type="match status" value="1"/>
</dbReference>
<dbReference type="AlphaFoldDB" id="A0A1I6HRP8"/>
<dbReference type="Gene3D" id="3.40.50.11660">
    <property type="entry name" value="Glycosyl transferase family 10, C-terminal domain"/>
    <property type="match status" value="1"/>
</dbReference>
<dbReference type="STRING" id="670154.SAMN04488002_3304"/>
<keyword evidence="3 5" id="KW-0808">Transferase</keyword>
<evidence type="ECO:0000313" key="6">
    <source>
        <dbReference type="Proteomes" id="UP000199658"/>
    </source>
</evidence>
<reference evidence="6" key="1">
    <citation type="submission" date="2016-10" db="EMBL/GenBank/DDBJ databases">
        <authorList>
            <person name="Varghese N."/>
            <person name="Submissions S."/>
        </authorList>
    </citation>
    <scope>NUCLEOTIDE SEQUENCE [LARGE SCALE GENOMIC DNA]</scope>
    <source>
        <strain evidence="6">DSM 26921</strain>
    </source>
</reference>